<keyword evidence="1" id="KW-0732">Signal</keyword>
<dbReference type="Proteomes" id="UP000806285">
    <property type="component" value="Unassembled WGS sequence"/>
</dbReference>
<dbReference type="EMBL" id="JADDIV010000006">
    <property type="protein sequence ID" value="MBE7370016.1"/>
    <property type="molecule type" value="Genomic_DNA"/>
</dbReference>
<feature type="chain" id="PRO_5046856252" description="DUF2782 domain-containing protein" evidence="1">
    <location>
        <begin position="19"/>
        <end position="103"/>
    </location>
</feature>
<protein>
    <recommendedName>
        <fullName evidence="4">DUF2782 domain-containing protein</fullName>
    </recommendedName>
</protein>
<evidence type="ECO:0000256" key="1">
    <source>
        <dbReference type="SAM" id="SignalP"/>
    </source>
</evidence>
<keyword evidence="3" id="KW-1185">Reference proteome</keyword>
<accession>A0ABR9S934</accession>
<reference evidence="2 3" key="1">
    <citation type="submission" date="2020-10" db="EMBL/GenBank/DDBJ databases">
        <title>Ramlibacter sp. HM2 16S ribosomal RNA gene Genome sequencing and assembly.</title>
        <authorList>
            <person name="Kang M."/>
        </authorList>
    </citation>
    <scope>NUCLEOTIDE SEQUENCE [LARGE SCALE GENOMIC DNA]</scope>
    <source>
        <strain evidence="2 3">HM2</strain>
    </source>
</reference>
<gene>
    <name evidence="2" type="ORF">IM787_20810</name>
</gene>
<evidence type="ECO:0000313" key="3">
    <source>
        <dbReference type="Proteomes" id="UP000806285"/>
    </source>
</evidence>
<dbReference type="RefSeq" id="WP_193678641.1">
    <property type="nucleotide sequence ID" value="NZ_JADDIV010000006.1"/>
</dbReference>
<evidence type="ECO:0000313" key="2">
    <source>
        <dbReference type="EMBL" id="MBE7370016.1"/>
    </source>
</evidence>
<comment type="caution">
    <text evidence="2">The sequence shown here is derived from an EMBL/GenBank/DDBJ whole genome shotgun (WGS) entry which is preliminary data.</text>
</comment>
<name>A0ABR9S934_9BURK</name>
<evidence type="ECO:0008006" key="4">
    <source>
        <dbReference type="Google" id="ProtNLM"/>
    </source>
</evidence>
<sequence>MRSLTTLLLAFLPLAVLAQAKIEREGTLDPRKNQKIEFIRVEDAGNRVDEVRVGGQTQSITVQPKANVPAYEIAPDDMARSRPSDSREGFSERKQRVWNVFNF</sequence>
<feature type="signal peptide" evidence="1">
    <location>
        <begin position="1"/>
        <end position="18"/>
    </location>
</feature>
<dbReference type="Gene3D" id="2.20.130.30">
    <property type="entry name" value="Protein of unknown function DUF2782"/>
    <property type="match status" value="1"/>
</dbReference>
<proteinExistence type="predicted"/>
<organism evidence="2 3">
    <name type="scientific">Ramlibacter pallidus</name>
    <dbReference type="NCBI Taxonomy" id="2780087"/>
    <lineage>
        <taxon>Bacteria</taxon>
        <taxon>Pseudomonadati</taxon>
        <taxon>Pseudomonadota</taxon>
        <taxon>Betaproteobacteria</taxon>
        <taxon>Burkholderiales</taxon>
        <taxon>Comamonadaceae</taxon>
        <taxon>Ramlibacter</taxon>
    </lineage>
</organism>